<reference evidence="2" key="1">
    <citation type="submission" date="2014-08" db="EMBL/GenBank/DDBJ databases">
        <title>DNA barcoding of Bradysia (Diptera: Sciaridae) for detection of the immature stages on agricultural crops.</title>
        <authorList>
            <person name="Shin S."/>
            <person name="Jung S."/>
            <person name="Heller K."/>
            <person name="Menzel F."/>
            <person name="Hong T.-K."/>
            <person name="Lee H."/>
            <person name="Lee S."/>
        </authorList>
    </citation>
    <scope>NUCLEOTIDE SEQUENCE</scope>
</reference>
<feature type="transmembrane region" description="Helical" evidence="1">
    <location>
        <begin position="20"/>
        <end position="42"/>
    </location>
</feature>
<gene>
    <name evidence="2" type="ORF">MPL1032_100110</name>
</gene>
<dbReference type="Proteomes" id="UP000182888">
    <property type="component" value="Unassembled WGS sequence"/>
</dbReference>
<name>A0A0K2VN96_MESPL</name>
<organism evidence="2">
    <name type="scientific">Mesorhizobium plurifarium</name>
    <dbReference type="NCBI Taxonomy" id="69974"/>
    <lineage>
        <taxon>Bacteria</taxon>
        <taxon>Pseudomonadati</taxon>
        <taxon>Pseudomonadota</taxon>
        <taxon>Alphaproteobacteria</taxon>
        <taxon>Hyphomicrobiales</taxon>
        <taxon>Phyllobacteriaceae</taxon>
        <taxon>Mesorhizobium</taxon>
    </lineage>
</organism>
<protein>
    <submittedName>
        <fullName evidence="2">Uncharacterized protein</fullName>
    </submittedName>
</protein>
<dbReference type="EMBL" id="CCND01000002">
    <property type="protein sequence ID" value="CDX49557.1"/>
    <property type="molecule type" value="Genomic_DNA"/>
</dbReference>
<evidence type="ECO:0000256" key="1">
    <source>
        <dbReference type="SAM" id="Phobius"/>
    </source>
</evidence>
<keyword evidence="1" id="KW-0472">Membrane</keyword>
<feature type="transmembrane region" description="Helical" evidence="1">
    <location>
        <begin position="48"/>
        <end position="70"/>
    </location>
</feature>
<keyword evidence="1" id="KW-1133">Transmembrane helix</keyword>
<dbReference type="AlphaFoldDB" id="A0A0K2VN96"/>
<sequence length="98" mass="11014">MTDFFRMRWRREVPLDRLFWRDMLLAGTILNVASSALALILLGLKLPLGLVLGVHFLPVPYNIFLTIAVWRTAEKSGGLKAQLMMLGSAFWLIATVVA</sequence>
<keyword evidence="1" id="KW-0812">Transmembrane</keyword>
<accession>A0A0K2VN96</accession>
<proteinExistence type="predicted"/>
<evidence type="ECO:0000313" key="2">
    <source>
        <dbReference type="EMBL" id="CDX49557.1"/>
    </source>
</evidence>